<organism evidence="2 3">
    <name type="scientific">Mycolicibacter senuensis</name>
    <dbReference type="NCBI Taxonomy" id="386913"/>
    <lineage>
        <taxon>Bacteria</taxon>
        <taxon>Bacillati</taxon>
        <taxon>Actinomycetota</taxon>
        <taxon>Actinomycetes</taxon>
        <taxon>Mycobacteriales</taxon>
        <taxon>Mycobacteriaceae</taxon>
        <taxon>Mycolicibacter</taxon>
    </lineage>
</organism>
<gene>
    <name evidence="2" type="ORF">MSEN_28870</name>
</gene>
<protein>
    <recommendedName>
        <fullName evidence="4">GP55 protein</fullName>
    </recommendedName>
</protein>
<feature type="transmembrane region" description="Helical" evidence="1">
    <location>
        <begin position="177"/>
        <end position="200"/>
    </location>
</feature>
<sequence length="244" mass="27089">MTSVFITATLAVILYSLWVRRDTWWSRWEAAATFAIATEGCALVLLSPWAGTELGPRLYHWLGLWNVQHLLGSLVLIMAVIANIYHMMVRLADPDQVRPLMRKHLQMPLGVGVAVLLVTFIRLERGHEPDMFANLTGNGWWLTAYEVAACWIVLYLSGYVGRLMLALRHDPRARTTVNLYLASMSFTVVACLIAIASIWAGGYAGPAIWGCICLSVTIFAYGLARSWKAKTAWFSPGPFTSPSG</sequence>
<evidence type="ECO:0000313" key="2">
    <source>
        <dbReference type="EMBL" id="GFG71167.1"/>
    </source>
</evidence>
<feature type="transmembrane region" description="Helical" evidence="1">
    <location>
        <begin position="30"/>
        <end position="50"/>
    </location>
</feature>
<accession>A0A7I9XP79</accession>
<reference evidence="2 3" key="1">
    <citation type="journal article" date="2019" name="Emerg. Microbes Infect.">
        <title>Comprehensive subspecies identification of 175 nontuberculous mycobacteria species based on 7547 genomic profiles.</title>
        <authorList>
            <person name="Matsumoto Y."/>
            <person name="Kinjo T."/>
            <person name="Motooka D."/>
            <person name="Nabeya D."/>
            <person name="Jung N."/>
            <person name="Uechi K."/>
            <person name="Horii T."/>
            <person name="Iida T."/>
            <person name="Fujita J."/>
            <person name="Nakamura S."/>
        </authorList>
    </citation>
    <scope>NUCLEOTIDE SEQUENCE [LARGE SCALE GENOMIC DNA]</scope>
    <source>
        <strain evidence="2 3">JCM 16017</strain>
    </source>
</reference>
<feature type="transmembrane region" description="Helical" evidence="1">
    <location>
        <begin position="143"/>
        <end position="165"/>
    </location>
</feature>
<dbReference type="AlphaFoldDB" id="A0A7I9XP79"/>
<keyword evidence="1" id="KW-0472">Membrane</keyword>
<dbReference type="RefSeq" id="WP_085085440.1">
    <property type="nucleotide sequence ID" value="NZ_BLKV01000002.1"/>
</dbReference>
<keyword evidence="1" id="KW-0812">Transmembrane</keyword>
<comment type="caution">
    <text evidence="2">The sequence shown here is derived from an EMBL/GenBank/DDBJ whole genome shotgun (WGS) entry which is preliminary data.</text>
</comment>
<feature type="transmembrane region" description="Helical" evidence="1">
    <location>
        <begin position="206"/>
        <end position="224"/>
    </location>
</feature>
<evidence type="ECO:0008006" key="4">
    <source>
        <dbReference type="Google" id="ProtNLM"/>
    </source>
</evidence>
<evidence type="ECO:0000256" key="1">
    <source>
        <dbReference type="SAM" id="Phobius"/>
    </source>
</evidence>
<feature type="transmembrane region" description="Helical" evidence="1">
    <location>
        <begin position="104"/>
        <end position="123"/>
    </location>
</feature>
<evidence type="ECO:0000313" key="3">
    <source>
        <dbReference type="Proteomes" id="UP000465263"/>
    </source>
</evidence>
<dbReference type="EMBL" id="BLKV01000002">
    <property type="protein sequence ID" value="GFG71167.1"/>
    <property type="molecule type" value="Genomic_DNA"/>
</dbReference>
<dbReference type="OrthoDB" id="4763628at2"/>
<keyword evidence="3" id="KW-1185">Reference proteome</keyword>
<proteinExistence type="predicted"/>
<keyword evidence="1" id="KW-1133">Transmembrane helix</keyword>
<dbReference type="Proteomes" id="UP000465263">
    <property type="component" value="Unassembled WGS sequence"/>
</dbReference>
<name>A0A7I9XP79_9MYCO</name>
<feature type="transmembrane region" description="Helical" evidence="1">
    <location>
        <begin position="70"/>
        <end position="92"/>
    </location>
</feature>